<dbReference type="Pfam" id="PF00817">
    <property type="entry name" value="IMS"/>
    <property type="match status" value="1"/>
</dbReference>
<dbReference type="RefSeq" id="WP_142833807.1">
    <property type="nucleotide sequence ID" value="NZ_VFSV01000007.1"/>
</dbReference>
<dbReference type="GO" id="GO:0009432">
    <property type="term" value="P:SOS response"/>
    <property type="evidence" value="ECO:0007669"/>
    <property type="project" value="TreeGrafter"/>
</dbReference>
<keyword evidence="11 17" id="KW-0460">Magnesium</keyword>
<dbReference type="GO" id="GO:0000287">
    <property type="term" value="F:magnesium ion binding"/>
    <property type="evidence" value="ECO:0007669"/>
    <property type="project" value="UniProtKB-UniRule"/>
</dbReference>
<dbReference type="CDD" id="cd03586">
    <property type="entry name" value="PolY_Pol_IV_kappa"/>
    <property type="match status" value="1"/>
</dbReference>
<feature type="active site" evidence="17">
    <location>
        <position position="135"/>
    </location>
</feature>
<dbReference type="EMBL" id="VFSV01000007">
    <property type="protein sequence ID" value="TRD22168.1"/>
    <property type="molecule type" value="Genomic_DNA"/>
</dbReference>
<keyword evidence="13 17" id="KW-0238">DNA-binding</keyword>
<dbReference type="SUPFAM" id="SSF100879">
    <property type="entry name" value="Lesion bypass DNA polymerase (Y-family), little finger domain"/>
    <property type="match status" value="1"/>
</dbReference>
<evidence type="ECO:0000256" key="8">
    <source>
        <dbReference type="ARBA" id="ARBA00022705"/>
    </source>
</evidence>
<evidence type="ECO:0000256" key="1">
    <source>
        <dbReference type="ARBA" id="ARBA00004496"/>
    </source>
</evidence>
<dbReference type="GO" id="GO:0003887">
    <property type="term" value="F:DNA-directed DNA polymerase activity"/>
    <property type="evidence" value="ECO:0007669"/>
    <property type="project" value="UniProtKB-UniRule"/>
</dbReference>
<dbReference type="NCBIfam" id="NF002677">
    <property type="entry name" value="PRK02406.1"/>
    <property type="match status" value="1"/>
</dbReference>
<evidence type="ECO:0000256" key="4">
    <source>
        <dbReference type="ARBA" id="ARBA00022457"/>
    </source>
</evidence>
<evidence type="ECO:0000256" key="6">
    <source>
        <dbReference type="ARBA" id="ARBA00022679"/>
    </source>
</evidence>
<evidence type="ECO:0000256" key="7">
    <source>
        <dbReference type="ARBA" id="ARBA00022695"/>
    </source>
</evidence>
<dbReference type="Gene3D" id="3.30.1490.100">
    <property type="entry name" value="DNA polymerase, Y-family, little finger domain"/>
    <property type="match status" value="1"/>
</dbReference>
<keyword evidence="4 17" id="KW-0515">Mutator protein</keyword>
<reference evidence="19 20" key="1">
    <citation type="submission" date="2019-06" db="EMBL/GenBank/DDBJ databases">
        <title>Paenimaribius caenipelagi gen. nov., sp. nov., isolated from a tidal flat.</title>
        <authorList>
            <person name="Yoon J.-H."/>
        </authorList>
    </citation>
    <scope>NUCLEOTIDE SEQUENCE [LARGE SCALE GENOMIC DNA]</scope>
    <source>
        <strain evidence="19 20">JBTF-M29</strain>
    </source>
</reference>
<keyword evidence="14 17" id="KW-0234">DNA repair</keyword>
<sequence length="417" mass="46112">MPALCRDCLTRFDHGGRCPACRSPRVIAHPELDTLSIAHMDCDAFYASVEKRDAPELRDQPVIVGGGTRGVVTTACYLARIKGVRSAMPMFEARRLCPEAVVVPPRFEVYTEVSRQIREMMRDLTPAIEPLSLDEAFLDLTGTARLHGARPAVMLARLVARMRDELGITGSIGLSHNKFLAKIASDLEKPHGFSVIGKAETLDFLGPRPVKLIWGIGSVSGAALERAGIRTFNDLRRWEQKDLVERFGGMGLRLWHLARGEDHRRVTAHAPVKGVSNETTFREDTGAAEVLDGYLWRMSEKVSARLKAKEIAGRIVTLKLKRANHSGLTRRMTLDAPTQMADRIYRTARGLLDGALDQGPFRLLGVGVSELCPATEAREDGDLLDPDAPRRAEAERAADAIRDRWGKDAIIKGRSLR</sequence>
<evidence type="ECO:0000313" key="19">
    <source>
        <dbReference type="EMBL" id="TRD22168.1"/>
    </source>
</evidence>
<evidence type="ECO:0000256" key="16">
    <source>
        <dbReference type="ARBA" id="ARBA00049244"/>
    </source>
</evidence>
<dbReference type="InterPro" id="IPR043502">
    <property type="entry name" value="DNA/RNA_pol_sf"/>
</dbReference>
<comment type="function">
    <text evidence="15 17">Poorly processive, error-prone DNA polymerase involved in untargeted mutagenesis. Copies undamaged DNA at stalled replication forks, which arise in vivo from mismatched or misaligned primer ends. These misaligned primers can be extended by PolIV. Exhibits no 3'-5' exonuclease (proofreading) activity. May be involved in translesional synthesis, in conjunction with the beta clamp from PolIII.</text>
</comment>
<dbReference type="NCBIfam" id="NF002751">
    <property type="entry name" value="PRK02794.1"/>
    <property type="match status" value="1"/>
</dbReference>
<dbReference type="Proteomes" id="UP000318590">
    <property type="component" value="Unassembled WGS sequence"/>
</dbReference>
<evidence type="ECO:0000256" key="13">
    <source>
        <dbReference type="ARBA" id="ARBA00023125"/>
    </source>
</evidence>
<dbReference type="SUPFAM" id="SSF56672">
    <property type="entry name" value="DNA/RNA polymerases"/>
    <property type="match status" value="1"/>
</dbReference>
<dbReference type="Gene3D" id="3.30.70.270">
    <property type="match status" value="1"/>
</dbReference>
<keyword evidence="10 17" id="KW-0227">DNA damage</keyword>
<dbReference type="AlphaFoldDB" id="A0A547Q710"/>
<evidence type="ECO:0000256" key="10">
    <source>
        <dbReference type="ARBA" id="ARBA00022763"/>
    </source>
</evidence>
<evidence type="ECO:0000256" key="12">
    <source>
        <dbReference type="ARBA" id="ARBA00022932"/>
    </source>
</evidence>
<dbReference type="Gene3D" id="3.40.1170.60">
    <property type="match status" value="1"/>
</dbReference>
<keyword evidence="6 17" id="KW-0808">Transferase</keyword>
<organism evidence="19 20">
    <name type="scientific">Palleronia caenipelagi</name>
    <dbReference type="NCBI Taxonomy" id="2489174"/>
    <lineage>
        <taxon>Bacteria</taxon>
        <taxon>Pseudomonadati</taxon>
        <taxon>Pseudomonadota</taxon>
        <taxon>Alphaproteobacteria</taxon>
        <taxon>Rhodobacterales</taxon>
        <taxon>Roseobacteraceae</taxon>
        <taxon>Palleronia</taxon>
    </lineage>
</organism>
<keyword evidence="7 17" id="KW-0548">Nucleotidyltransferase</keyword>
<keyword evidence="5 17" id="KW-0963">Cytoplasm</keyword>
<gene>
    <name evidence="17" type="primary">dinB</name>
    <name evidence="19" type="ORF">FEV53_05440</name>
</gene>
<dbReference type="HAMAP" id="MF_01113">
    <property type="entry name" value="DNApol_IV"/>
    <property type="match status" value="1"/>
</dbReference>
<keyword evidence="8 17" id="KW-0235">DNA replication</keyword>
<evidence type="ECO:0000256" key="11">
    <source>
        <dbReference type="ARBA" id="ARBA00022842"/>
    </source>
</evidence>
<dbReference type="EC" id="2.7.7.7" evidence="17"/>
<comment type="catalytic activity">
    <reaction evidence="16 17">
        <text>DNA(n) + a 2'-deoxyribonucleoside 5'-triphosphate = DNA(n+1) + diphosphate</text>
        <dbReference type="Rhea" id="RHEA:22508"/>
        <dbReference type="Rhea" id="RHEA-COMP:17339"/>
        <dbReference type="Rhea" id="RHEA-COMP:17340"/>
        <dbReference type="ChEBI" id="CHEBI:33019"/>
        <dbReference type="ChEBI" id="CHEBI:61560"/>
        <dbReference type="ChEBI" id="CHEBI:173112"/>
        <dbReference type="EC" id="2.7.7.7"/>
    </reaction>
</comment>
<dbReference type="FunFam" id="3.30.1490.100:FF:000004">
    <property type="entry name" value="DNA polymerase IV"/>
    <property type="match status" value="1"/>
</dbReference>
<name>A0A547Q710_9RHOB</name>
<feature type="binding site" evidence="17">
    <location>
        <position position="134"/>
    </location>
    <ligand>
        <name>Mg(2+)</name>
        <dbReference type="ChEBI" id="CHEBI:18420"/>
    </ligand>
</feature>
<dbReference type="GO" id="GO:0006281">
    <property type="term" value="P:DNA repair"/>
    <property type="evidence" value="ECO:0007669"/>
    <property type="project" value="UniProtKB-UniRule"/>
</dbReference>
<dbReference type="InterPro" id="IPR001126">
    <property type="entry name" value="UmuC"/>
</dbReference>
<feature type="site" description="Substrate discrimination" evidence="17">
    <location>
        <position position="46"/>
    </location>
</feature>
<dbReference type="GO" id="GO:0005829">
    <property type="term" value="C:cytosol"/>
    <property type="evidence" value="ECO:0007669"/>
    <property type="project" value="TreeGrafter"/>
</dbReference>
<keyword evidence="12 17" id="KW-0239">DNA-directed DNA polymerase</keyword>
<dbReference type="InterPro" id="IPR022880">
    <property type="entry name" value="DNApol_IV"/>
</dbReference>
<proteinExistence type="inferred from homology"/>
<comment type="cofactor">
    <cofactor evidence="17">
        <name>Mg(2+)</name>
        <dbReference type="ChEBI" id="CHEBI:18420"/>
    </cofactor>
    <text evidence="17">Binds 2 magnesium ions per subunit.</text>
</comment>
<dbReference type="PANTHER" id="PTHR11076:SF33">
    <property type="entry name" value="DNA POLYMERASE KAPPA"/>
    <property type="match status" value="1"/>
</dbReference>
<dbReference type="InterPro" id="IPR043128">
    <property type="entry name" value="Rev_trsase/Diguanyl_cyclase"/>
</dbReference>
<evidence type="ECO:0000259" key="18">
    <source>
        <dbReference type="PROSITE" id="PS50173"/>
    </source>
</evidence>
<feature type="binding site" evidence="17">
    <location>
        <position position="41"/>
    </location>
    <ligand>
        <name>Mg(2+)</name>
        <dbReference type="ChEBI" id="CHEBI:18420"/>
    </ligand>
</feature>
<dbReference type="PANTHER" id="PTHR11076">
    <property type="entry name" value="DNA REPAIR POLYMERASE UMUC / TRANSFERASE FAMILY MEMBER"/>
    <property type="match status" value="1"/>
</dbReference>
<dbReference type="InterPro" id="IPR036775">
    <property type="entry name" value="DNA_pol_Y-fam_lit_finger_sf"/>
</dbReference>
<dbReference type="InterPro" id="IPR050116">
    <property type="entry name" value="DNA_polymerase-Y"/>
</dbReference>
<dbReference type="OrthoDB" id="9808813at2"/>
<evidence type="ECO:0000256" key="15">
    <source>
        <dbReference type="ARBA" id="ARBA00025589"/>
    </source>
</evidence>
<evidence type="ECO:0000256" key="2">
    <source>
        <dbReference type="ARBA" id="ARBA00010945"/>
    </source>
</evidence>
<keyword evidence="20" id="KW-1185">Reference proteome</keyword>
<dbReference type="Pfam" id="PF11799">
    <property type="entry name" value="IMS_C"/>
    <property type="match status" value="1"/>
</dbReference>
<evidence type="ECO:0000256" key="17">
    <source>
        <dbReference type="HAMAP-Rule" id="MF_01113"/>
    </source>
</evidence>
<evidence type="ECO:0000256" key="3">
    <source>
        <dbReference type="ARBA" id="ARBA00011245"/>
    </source>
</evidence>
<evidence type="ECO:0000256" key="5">
    <source>
        <dbReference type="ARBA" id="ARBA00022490"/>
    </source>
</evidence>
<accession>A0A547Q710</accession>
<evidence type="ECO:0000313" key="20">
    <source>
        <dbReference type="Proteomes" id="UP000318590"/>
    </source>
</evidence>
<dbReference type="GO" id="GO:0042276">
    <property type="term" value="P:error-prone translesion synthesis"/>
    <property type="evidence" value="ECO:0007669"/>
    <property type="project" value="TreeGrafter"/>
</dbReference>
<dbReference type="GO" id="GO:0003684">
    <property type="term" value="F:damaged DNA binding"/>
    <property type="evidence" value="ECO:0007669"/>
    <property type="project" value="InterPro"/>
</dbReference>
<feature type="domain" description="UmuC" evidence="18">
    <location>
        <begin position="37"/>
        <end position="217"/>
    </location>
</feature>
<comment type="subcellular location">
    <subcellularLocation>
        <location evidence="1 17">Cytoplasm</location>
    </subcellularLocation>
</comment>
<evidence type="ECO:0000256" key="14">
    <source>
        <dbReference type="ARBA" id="ARBA00023204"/>
    </source>
</evidence>
<dbReference type="PROSITE" id="PS50173">
    <property type="entry name" value="UMUC"/>
    <property type="match status" value="1"/>
</dbReference>
<dbReference type="Gene3D" id="1.10.150.20">
    <property type="entry name" value="5' to 3' exonuclease, C-terminal subdomain"/>
    <property type="match status" value="1"/>
</dbReference>
<protein>
    <recommendedName>
        <fullName evidence="17">DNA polymerase IV</fullName>
        <shortName evidence="17">Pol IV</shortName>
        <ecNumber evidence="17">2.7.7.7</ecNumber>
    </recommendedName>
</protein>
<keyword evidence="9 17" id="KW-0479">Metal-binding</keyword>
<comment type="caution">
    <text evidence="19">The sequence shown here is derived from an EMBL/GenBank/DDBJ whole genome shotgun (WGS) entry which is preliminary data.</text>
</comment>
<comment type="similarity">
    <text evidence="2 17">Belongs to the DNA polymerase type-Y family.</text>
</comment>
<dbReference type="GO" id="GO:0006261">
    <property type="term" value="P:DNA-templated DNA replication"/>
    <property type="evidence" value="ECO:0007669"/>
    <property type="project" value="UniProtKB-UniRule"/>
</dbReference>
<dbReference type="InterPro" id="IPR017961">
    <property type="entry name" value="DNA_pol_Y-fam_little_finger"/>
</dbReference>
<dbReference type="FunFam" id="3.40.1170.60:FF:000001">
    <property type="entry name" value="DNA polymerase IV"/>
    <property type="match status" value="1"/>
</dbReference>
<evidence type="ECO:0000256" key="9">
    <source>
        <dbReference type="ARBA" id="ARBA00022723"/>
    </source>
</evidence>
<comment type="subunit">
    <text evidence="3 17">Monomer.</text>
</comment>